<keyword evidence="2" id="KW-0378">Hydrolase</keyword>
<feature type="domain" description="Cell wall hydrolase SleB" evidence="1">
    <location>
        <begin position="158"/>
        <end position="266"/>
    </location>
</feature>
<dbReference type="InterPro" id="IPR042047">
    <property type="entry name" value="SleB_dom1"/>
</dbReference>
<dbReference type="GO" id="GO:0016787">
    <property type="term" value="F:hydrolase activity"/>
    <property type="evidence" value="ECO:0007669"/>
    <property type="project" value="UniProtKB-KW"/>
</dbReference>
<keyword evidence="3" id="KW-1185">Reference proteome</keyword>
<name>A0ABV6PFS9_9SPHN</name>
<organism evidence="2 3">
    <name type="scientific">Novosphingobium aquiterrae</name>
    <dbReference type="NCBI Taxonomy" id="624388"/>
    <lineage>
        <taxon>Bacteria</taxon>
        <taxon>Pseudomonadati</taxon>
        <taxon>Pseudomonadota</taxon>
        <taxon>Alphaproteobacteria</taxon>
        <taxon>Sphingomonadales</taxon>
        <taxon>Sphingomonadaceae</taxon>
        <taxon>Novosphingobium</taxon>
    </lineage>
</organism>
<comment type="caution">
    <text evidence="2">The sequence shown here is derived from an EMBL/GenBank/DDBJ whole genome shotgun (WGS) entry which is preliminary data.</text>
</comment>
<dbReference type="Proteomes" id="UP001589943">
    <property type="component" value="Unassembled WGS sequence"/>
</dbReference>
<evidence type="ECO:0000313" key="3">
    <source>
        <dbReference type="Proteomes" id="UP001589943"/>
    </source>
</evidence>
<dbReference type="RefSeq" id="WP_379479729.1">
    <property type="nucleotide sequence ID" value="NZ_JBHLTL010000001.1"/>
</dbReference>
<dbReference type="EMBL" id="JBHLTL010000001">
    <property type="protein sequence ID" value="MFC0588222.1"/>
    <property type="molecule type" value="Genomic_DNA"/>
</dbReference>
<dbReference type="InterPro" id="IPR011105">
    <property type="entry name" value="Cell_wall_hydrolase_SleB"/>
</dbReference>
<protein>
    <submittedName>
        <fullName evidence="2">Cell wall hydrolase</fullName>
    </submittedName>
</protein>
<proteinExistence type="predicted"/>
<dbReference type="Pfam" id="PF07486">
    <property type="entry name" value="Hydrolase_2"/>
    <property type="match status" value="1"/>
</dbReference>
<reference evidence="2 3" key="1">
    <citation type="submission" date="2024-09" db="EMBL/GenBank/DDBJ databases">
        <authorList>
            <person name="Sun Q."/>
            <person name="Mori K."/>
        </authorList>
    </citation>
    <scope>NUCLEOTIDE SEQUENCE [LARGE SCALE GENOMIC DNA]</scope>
    <source>
        <strain evidence="2 3">NCAIM B.02537</strain>
    </source>
</reference>
<sequence>MTGLGDGNILAHLESRVTTALRSTLSAISHDHASARHFASLAAILIAIPLCVSVKGLDSDVSARAAIVPQVASPSPSGFAAGQALPLPIALPPYPSALDRPVSDRFGLAGSGLNGFARFAPLSALAAAQPFQFTGTTGARDQAIACLAAAAWYEAGNDANSQRSVIQVVLNRVKHPAFPKTVCGVVLQGSERRTGCQFSFTCDGSLVHRRPTAIAWQMARARAESALDGAVDSDVANATHYHADYVTPWWSSRLEALSRVGRHIFYRWPGAAGRPSRTMLPQGEDAMALPRLGVDEGGDFVGLARGTAALSSRKPQIKFEAAELTKVDPPAFISRPLPASAPAGTIVFALDAAQPSGRWAMAALQKCSGIACRVIGYSDAAVALRNQALPDRIKEIPQFLLVRDRVSGMTLAFWDCATAPRPDPNQCLPDRPDAIRSLIRDRQSP</sequence>
<dbReference type="Gene3D" id="1.10.10.2520">
    <property type="entry name" value="Cell wall hydrolase SleB, domain 1"/>
    <property type="match status" value="1"/>
</dbReference>
<accession>A0ABV6PFS9</accession>
<gene>
    <name evidence="2" type="ORF">ACFFF7_02220</name>
</gene>
<evidence type="ECO:0000259" key="1">
    <source>
        <dbReference type="Pfam" id="PF07486"/>
    </source>
</evidence>
<evidence type="ECO:0000313" key="2">
    <source>
        <dbReference type="EMBL" id="MFC0588222.1"/>
    </source>
</evidence>